<dbReference type="Gene3D" id="3.40.50.720">
    <property type="entry name" value="NAD(P)-binding Rossmann-like Domain"/>
    <property type="match status" value="1"/>
</dbReference>
<name>A0AAJ0DKY8_9PEZI</name>
<dbReference type="InterPro" id="IPR052178">
    <property type="entry name" value="Sec_Metab_Biosynth_SDR"/>
</dbReference>
<comment type="similarity">
    <text evidence="1">Belongs to the short-chain dehydrogenases/reductases (SDR) family.</text>
</comment>
<dbReference type="InterPro" id="IPR002347">
    <property type="entry name" value="SDR_fam"/>
</dbReference>
<proteinExistence type="inferred from homology"/>
<evidence type="ECO:0000256" key="2">
    <source>
        <dbReference type="ARBA" id="ARBA00022857"/>
    </source>
</evidence>
<dbReference type="GO" id="GO:0016491">
    <property type="term" value="F:oxidoreductase activity"/>
    <property type="evidence" value="ECO:0007669"/>
    <property type="project" value="UniProtKB-KW"/>
</dbReference>
<evidence type="ECO:0000313" key="4">
    <source>
        <dbReference type="EMBL" id="KAK3052233.1"/>
    </source>
</evidence>
<dbReference type="PANTHER" id="PTHR43618:SF8">
    <property type="entry name" value="7ALPHA-HYDROXYSTEROID DEHYDROGENASE"/>
    <property type="match status" value="1"/>
</dbReference>
<dbReference type="InterPro" id="IPR036291">
    <property type="entry name" value="NAD(P)-bd_dom_sf"/>
</dbReference>
<keyword evidence="2" id="KW-0521">NADP</keyword>
<evidence type="ECO:0000313" key="5">
    <source>
        <dbReference type="Proteomes" id="UP001271007"/>
    </source>
</evidence>
<evidence type="ECO:0000256" key="1">
    <source>
        <dbReference type="ARBA" id="ARBA00006484"/>
    </source>
</evidence>
<dbReference type="AlphaFoldDB" id="A0AAJ0DKY8"/>
<evidence type="ECO:0008006" key="6">
    <source>
        <dbReference type="Google" id="ProtNLM"/>
    </source>
</evidence>
<keyword evidence="5" id="KW-1185">Reference proteome</keyword>
<reference evidence="4" key="1">
    <citation type="submission" date="2023-04" db="EMBL/GenBank/DDBJ databases">
        <title>Black Yeasts Isolated from many extreme environments.</title>
        <authorList>
            <person name="Coleine C."/>
            <person name="Stajich J.E."/>
            <person name="Selbmann L."/>
        </authorList>
    </citation>
    <scope>NUCLEOTIDE SEQUENCE</scope>
    <source>
        <strain evidence="4">CCFEE 5312</strain>
    </source>
</reference>
<comment type="caution">
    <text evidence="4">The sequence shown here is derived from an EMBL/GenBank/DDBJ whole genome shotgun (WGS) entry which is preliminary data.</text>
</comment>
<dbReference type="PRINTS" id="PR00080">
    <property type="entry name" value="SDRFAMILY"/>
</dbReference>
<accession>A0AAJ0DKY8</accession>
<dbReference type="Proteomes" id="UP001271007">
    <property type="component" value="Unassembled WGS sequence"/>
</dbReference>
<dbReference type="SUPFAM" id="SSF51735">
    <property type="entry name" value="NAD(P)-binding Rossmann-fold domains"/>
    <property type="match status" value="1"/>
</dbReference>
<protein>
    <recommendedName>
        <fullName evidence="6">NAD(P)-binding protein</fullName>
    </recommendedName>
</protein>
<dbReference type="EMBL" id="JAWDJX010000022">
    <property type="protein sequence ID" value="KAK3052233.1"/>
    <property type="molecule type" value="Genomic_DNA"/>
</dbReference>
<organism evidence="4 5">
    <name type="scientific">Extremus antarcticus</name>
    <dbReference type="NCBI Taxonomy" id="702011"/>
    <lineage>
        <taxon>Eukaryota</taxon>
        <taxon>Fungi</taxon>
        <taxon>Dikarya</taxon>
        <taxon>Ascomycota</taxon>
        <taxon>Pezizomycotina</taxon>
        <taxon>Dothideomycetes</taxon>
        <taxon>Dothideomycetidae</taxon>
        <taxon>Mycosphaerellales</taxon>
        <taxon>Extremaceae</taxon>
        <taxon>Extremus</taxon>
    </lineage>
</organism>
<dbReference type="PANTHER" id="PTHR43618">
    <property type="entry name" value="7-ALPHA-HYDROXYSTEROID DEHYDROGENASE"/>
    <property type="match status" value="1"/>
</dbReference>
<dbReference type="PRINTS" id="PR00081">
    <property type="entry name" value="GDHRDH"/>
</dbReference>
<evidence type="ECO:0000256" key="3">
    <source>
        <dbReference type="ARBA" id="ARBA00023002"/>
    </source>
</evidence>
<gene>
    <name evidence="4" type="ORF">LTR09_006825</name>
</gene>
<sequence length="295" mass="31014">MGESLALADLSVSNLFSFLQHVVLITGGATGLGEMAAQAFVQNGARVIIASRKQSELEQTSERLNKTGPGTCEWIVADLKDKAGCEELARQVRAKTDSLTVLINNAGAAWAASYEDFPEIGWDKIYALNVKAVFYTTMLLHSLLVTNATPENPSRVINVASMDGISTADITVGPEGGLSPPGTGTFSYSPSKAACIHLTKIQASKLAAEHVNVVAVCPGVFPTRMTTFGFQEALGPLLSRQPSGRLGRGEDFAGVVLFLSSLGAAHITGDVLELDGGSERSGFSSGKRKGRSAQL</sequence>
<keyword evidence="3" id="KW-0560">Oxidoreductase</keyword>
<dbReference type="Pfam" id="PF13561">
    <property type="entry name" value="adh_short_C2"/>
    <property type="match status" value="1"/>
</dbReference>